<sequence length="494" mass="59039">MNLKQFHDHLETNYNLFGYKSLFSFNWFRFQPDYIQLELGENKIDENNKNSLRVFYGHYSHGQLLYKFHHVIKPSIDTSSTQLYIKFNAYEQSDLGKVYPYDFQSFSIKTLRCIVRELTISPTVYMKWFEKSLYVEKIKEMYNEKAIFFNKNVISKCGILIGYLYQPRNEYVCLSNSFNYRQFNDNVRVFDTSSSYIPCISYIFVSLFIYFLYKTIQHISCNINQLIHTSFPIVHDHIQEQLIQSNINSLEGLDRLLSNTPNINNYHNRLFILQNNYVVIFEVDLQETSQVILQQFYENPPLIIISIDNIRYIESDCIILINYRQPYIDFTKQRFHNHFNPTQWLHERLMILSNQYQQNYQQQQHIHMLGLLTDREARYQSRHYGNDINRILYQVTSASPRFIAQFRLSNRLLVDDALLDTTCTICLENFQLNESYAEWPCPGRHVFHFNCMLKVLRERNTCPLCRSPVEAAALPNRDLFFRLIFGRIIPDVLT</sequence>
<evidence type="ECO:0000313" key="9">
    <source>
        <dbReference type="Proteomes" id="UP000663877"/>
    </source>
</evidence>
<dbReference type="PROSITE" id="PS50835">
    <property type="entry name" value="IG_LIKE"/>
    <property type="match status" value="1"/>
</dbReference>
<dbReference type="PANTHER" id="PTHR22765:SF434">
    <property type="entry name" value="GB|AAD18119.1-RELATED"/>
    <property type="match status" value="1"/>
</dbReference>
<dbReference type="PANTHER" id="PTHR22765">
    <property type="entry name" value="RING FINGER AND PROTEASE ASSOCIATED DOMAIN-CONTAINING"/>
    <property type="match status" value="1"/>
</dbReference>
<dbReference type="Proteomes" id="UP000663877">
    <property type="component" value="Unassembled WGS sequence"/>
</dbReference>
<evidence type="ECO:0000313" key="6">
    <source>
        <dbReference type="EMBL" id="CAF1425063.1"/>
    </source>
</evidence>
<evidence type="ECO:0000256" key="3">
    <source>
        <dbReference type="PROSITE-ProRule" id="PRU00175"/>
    </source>
</evidence>
<keyword evidence="2" id="KW-0862">Zinc</keyword>
<dbReference type="GO" id="GO:0006511">
    <property type="term" value="P:ubiquitin-dependent protein catabolic process"/>
    <property type="evidence" value="ECO:0007669"/>
    <property type="project" value="TreeGrafter"/>
</dbReference>
<feature type="domain" description="RING-type" evidence="4">
    <location>
        <begin position="423"/>
        <end position="466"/>
    </location>
</feature>
<dbReference type="AlphaFoldDB" id="A0A815MLX9"/>
<evidence type="ECO:0000259" key="5">
    <source>
        <dbReference type="PROSITE" id="PS50835"/>
    </source>
</evidence>
<accession>A0A815MLX9</accession>
<evidence type="ECO:0000256" key="1">
    <source>
        <dbReference type="ARBA" id="ARBA00022771"/>
    </source>
</evidence>
<dbReference type="InterPro" id="IPR007110">
    <property type="entry name" value="Ig-like_dom"/>
</dbReference>
<dbReference type="PROSITE" id="PS50089">
    <property type="entry name" value="ZF_RING_2"/>
    <property type="match status" value="1"/>
</dbReference>
<reference evidence="6" key="1">
    <citation type="submission" date="2021-02" db="EMBL/GenBank/DDBJ databases">
        <authorList>
            <person name="Nowell W R."/>
        </authorList>
    </citation>
    <scope>NUCLEOTIDE SEQUENCE</scope>
</reference>
<dbReference type="EMBL" id="CAJNOI010001589">
    <property type="protein sequence ID" value="CAF1425063.1"/>
    <property type="molecule type" value="Genomic_DNA"/>
</dbReference>
<evidence type="ECO:0008006" key="10">
    <source>
        <dbReference type="Google" id="ProtNLM"/>
    </source>
</evidence>
<feature type="non-terminal residue" evidence="6">
    <location>
        <position position="1"/>
    </location>
</feature>
<evidence type="ECO:0000259" key="4">
    <source>
        <dbReference type="PROSITE" id="PS50089"/>
    </source>
</evidence>
<organism evidence="6 9">
    <name type="scientific">Adineta steineri</name>
    <dbReference type="NCBI Taxonomy" id="433720"/>
    <lineage>
        <taxon>Eukaryota</taxon>
        <taxon>Metazoa</taxon>
        <taxon>Spiralia</taxon>
        <taxon>Gnathifera</taxon>
        <taxon>Rotifera</taxon>
        <taxon>Eurotatoria</taxon>
        <taxon>Bdelloidea</taxon>
        <taxon>Adinetida</taxon>
        <taxon>Adinetidae</taxon>
        <taxon>Adineta</taxon>
    </lineage>
</organism>
<gene>
    <name evidence="6" type="ORF">BJG266_LOCUS38997</name>
    <name evidence="7" type="ORF">QVE165_LOCUS55880</name>
</gene>
<dbReference type="GO" id="GO:0008270">
    <property type="term" value="F:zinc ion binding"/>
    <property type="evidence" value="ECO:0007669"/>
    <property type="project" value="UniProtKB-KW"/>
</dbReference>
<keyword evidence="1 3" id="KW-0863">Zinc-finger</keyword>
<dbReference type="Gene3D" id="3.30.40.10">
    <property type="entry name" value="Zinc/RING finger domain, C3HC4 (zinc finger)"/>
    <property type="match status" value="1"/>
</dbReference>
<feature type="domain" description="Ig-like" evidence="5">
    <location>
        <begin position="74"/>
        <end position="190"/>
    </location>
</feature>
<keyword evidence="8" id="KW-1185">Reference proteome</keyword>
<keyword evidence="1 3" id="KW-0479">Metal-binding</keyword>
<dbReference type="Proteomes" id="UP000663832">
    <property type="component" value="Unassembled WGS sequence"/>
</dbReference>
<dbReference type="GO" id="GO:0061630">
    <property type="term" value="F:ubiquitin protein ligase activity"/>
    <property type="evidence" value="ECO:0007669"/>
    <property type="project" value="TreeGrafter"/>
</dbReference>
<evidence type="ECO:0000313" key="8">
    <source>
        <dbReference type="Proteomes" id="UP000663832"/>
    </source>
</evidence>
<dbReference type="EMBL" id="CAJNOM010001916">
    <property type="protein sequence ID" value="CAF1622294.1"/>
    <property type="molecule type" value="Genomic_DNA"/>
</dbReference>
<dbReference type="InterPro" id="IPR001841">
    <property type="entry name" value="Znf_RING"/>
</dbReference>
<dbReference type="InterPro" id="IPR013083">
    <property type="entry name" value="Znf_RING/FYVE/PHD"/>
</dbReference>
<name>A0A815MLX9_9BILA</name>
<protein>
    <recommendedName>
        <fullName evidence="10">RING-type domain-containing protein</fullName>
    </recommendedName>
</protein>
<dbReference type="SUPFAM" id="SSF57850">
    <property type="entry name" value="RING/U-box"/>
    <property type="match status" value="1"/>
</dbReference>
<dbReference type="OrthoDB" id="10062243at2759"/>
<dbReference type="Pfam" id="PF13639">
    <property type="entry name" value="zf-RING_2"/>
    <property type="match status" value="1"/>
</dbReference>
<comment type="caution">
    <text evidence="6">The sequence shown here is derived from an EMBL/GenBank/DDBJ whole genome shotgun (WGS) entry which is preliminary data.</text>
</comment>
<evidence type="ECO:0000256" key="2">
    <source>
        <dbReference type="ARBA" id="ARBA00022833"/>
    </source>
</evidence>
<dbReference type="InterPro" id="IPR051826">
    <property type="entry name" value="E3_ubiquitin-ligase_domain"/>
</dbReference>
<evidence type="ECO:0000313" key="7">
    <source>
        <dbReference type="EMBL" id="CAF1622294.1"/>
    </source>
</evidence>
<proteinExistence type="predicted"/>